<keyword evidence="5" id="KW-1185">Reference proteome</keyword>
<dbReference type="SUPFAM" id="SSF55136">
    <property type="entry name" value="Probable bacterial effector-binding domain"/>
    <property type="match status" value="1"/>
</dbReference>
<dbReference type="InterPro" id="IPR011256">
    <property type="entry name" value="Reg_factor_effector_dom_sf"/>
</dbReference>
<dbReference type="InterPro" id="IPR000551">
    <property type="entry name" value="MerR-type_HTH_dom"/>
</dbReference>
<dbReference type="InterPro" id="IPR047057">
    <property type="entry name" value="MerR_fam"/>
</dbReference>
<evidence type="ECO:0000313" key="5">
    <source>
        <dbReference type="Proteomes" id="UP001319045"/>
    </source>
</evidence>
<feature type="domain" description="HTH merR-type" evidence="3">
    <location>
        <begin position="6"/>
        <end position="76"/>
    </location>
</feature>
<feature type="coiled-coil region" evidence="2">
    <location>
        <begin position="93"/>
        <end position="120"/>
    </location>
</feature>
<dbReference type="Pfam" id="PF06445">
    <property type="entry name" value="GyrI-like"/>
    <property type="match status" value="1"/>
</dbReference>
<dbReference type="PROSITE" id="PS50937">
    <property type="entry name" value="HTH_MERR_2"/>
    <property type="match status" value="1"/>
</dbReference>
<evidence type="ECO:0000259" key="3">
    <source>
        <dbReference type="PROSITE" id="PS50937"/>
    </source>
</evidence>
<keyword evidence="2" id="KW-0175">Coiled coil</keyword>
<sequence length="275" mass="32249">MKTKIKFKIGEFSKINQITVKTLRHYEKIGLIAPCEVDEWTKYRYYDVNQLKKMSNIMYLKRLGFALSEIKDIMDKDGGVPSFEVIEAKLKLCKDEIEHLEVLQKELSELKNSLKQKTKMEKFIIKSLPAIIVARHRSLVNSYQDLFNLCPNVIGPEMERLGCVCSEPGYCYTIDHNKEHKETNIEIEYCEAVTEKKEDSELIQFKDVPAVKKALCFNHYGSYEKFPETWAKIYAFIEDNGYNIVDDPRFCYIDGIWNKNNESEWLTEIQVPIEK</sequence>
<protein>
    <submittedName>
        <fullName evidence="4">MerR family transcriptional regulator</fullName>
    </submittedName>
</protein>
<evidence type="ECO:0000313" key="4">
    <source>
        <dbReference type="EMBL" id="BCS85995.1"/>
    </source>
</evidence>
<evidence type="ECO:0000256" key="2">
    <source>
        <dbReference type="SAM" id="Coils"/>
    </source>
</evidence>
<dbReference type="Gene3D" id="3.20.80.10">
    <property type="entry name" value="Regulatory factor, effector binding domain"/>
    <property type="match status" value="1"/>
</dbReference>
<dbReference type="SUPFAM" id="SSF46955">
    <property type="entry name" value="Putative DNA-binding domain"/>
    <property type="match status" value="1"/>
</dbReference>
<dbReference type="PANTHER" id="PTHR30204">
    <property type="entry name" value="REDOX-CYCLING DRUG-SENSING TRANSCRIPTIONAL ACTIVATOR SOXR"/>
    <property type="match status" value="1"/>
</dbReference>
<dbReference type="InterPro" id="IPR009061">
    <property type="entry name" value="DNA-bd_dom_put_sf"/>
</dbReference>
<keyword evidence="1" id="KW-0238">DNA-binding</keyword>
<evidence type="ECO:0000256" key="1">
    <source>
        <dbReference type="ARBA" id="ARBA00023125"/>
    </source>
</evidence>
<dbReference type="SMART" id="SM00871">
    <property type="entry name" value="AraC_E_bind"/>
    <property type="match status" value="1"/>
</dbReference>
<reference evidence="4 5" key="1">
    <citation type="journal article" date="2022" name="Int. J. Syst. Evol. Microbiol.">
        <title>Prevotella herbatica sp. nov., a plant polysaccharide-decomposing anaerobic bacterium isolated from a methanogenic reactor.</title>
        <authorList>
            <person name="Uek A."/>
            <person name="Tonouchi A."/>
            <person name="Kaku N."/>
            <person name="Ueki K."/>
        </authorList>
    </citation>
    <scope>NUCLEOTIDE SEQUENCE [LARGE SCALE GENOMIC DNA]</scope>
    <source>
        <strain evidence="4 5">WR041</strain>
    </source>
</reference>
<dbReference type="CDD" id="cd01107">
    <property type="entry name" value="HTH_BmrR"/>
    <property type="match status" value="1"/>
</dbReference>
<accession>A0ABM7NZR4</accession>
<dbReference type="EMBL" id="AP024484">
    <property type="protein sequence ID" value="BCS85995.1"/>
    <property type="molecule type" value="Genomic_DNA"/>
</dbReference>
<proteinExistence type="predicted"/>
<dbReference type="InterPro" id="IPR029442">
    <property type="entry name" value="GyrI-like"/>
</dbReference>
<dbReference type="PANTHER" id="PTHR30204:SF97">
    <property type="entry name" value="MERR FAMILY REGULATORY PROTEIN"/>
    <property type="match status" value="1"/>
</dbReference>
<dbReference type="Gene3D" id="1.10.1660.10">
    <property type="match status" value="1"/>
</dbReference>
<dbReference type="Proteomes" id="UP001319045">
    <property type="component" value="Chromosome"/>
</dbReference>
<dbReference type="RefSeq" id="WP_207153593.1">
    <property type="nucleotide sequence ID" value="NZ_AP024484.1"/>
</dbReference>
<gene>
    <name evidence="4" type="ORF">prwr041_18880</name>
</gene>
<dbReference type="SMART" id="SM00422">
    <property type="entry name" value="HTH_MERR"/>
    <property type="match status" value="1"/>
</dbReference>
<dbReference type="Pfam" id="PF13411">
    <property type="entry name" value="MerR_1"/>
    <property type="match status" value="1"/>
</dbReference>
<dbReference type="InterPro" id="IPR010499">
    <property type="entry name" value="AraC_E-bd"/>
</dbReference>
<name>A0ABM7NZR4_9BACT</name>
<organism evidence="4 5">
    <name type="scientific">Prevotella herbatica</name>
    <dbReference type="NCBI Taxonomy" id="2801997"/>
    <lineage>
        <taxon>Bacteria</taxon>
        <taxon>Pseudomonadati</taxon>
        <taxon>Bacteroidota</taxon>
        <taxon>Bacteroidia</taxon>
        <taxon>Bacteroidales</taxon>
        <taxon>Prevotellaceae</taxon>
        <taxon>Prevotella</taxon>
    </lineage>
</organism>